<dbReference type="OrthoDB" id="10264956at2759"/>
<evidence type="ECO:0000256" key="23">
    <source>
        <dbReference type="ARBA" id="ARBA00042022"/>
    </source>
</evidence>
<evidence type="ECO:0000256" key="19">
    <source>
        <dbReference type="ARBA" id="ARBA00039107"/>
    </source>
</evidence>
<dbReference type="Pfam" id="PF00777">
    <property type="entry name" value="Glyco_transf_29"/>
    <property type="match status" value="1"/>
</dbReference>
<dbReference type="GO" id="GO:0097503">
    <property type="term" value="P:sialylation"/>
    <property type="evidence" value="ECO:0007669"/>
    <property type="project" value="TreeGrafter"/>
</dbReference>
<evidence type="ECO:0000256" key="32">
    <source>
        <dbReference type="ARBA" id="ARBA00052027"/>
    </source>
</evidence>
<sequence>MEVEDDPWFNQRYQPSIEPLLTRRNSALRSDIYKWWQSLQKDSRASNYNTVVKKLFKVFPDNKQYTDAGPERCRTCAVVGNSGNLLGSHYGALIDFNDFVIRMNRGPTKGFEKDVGSKTTHRIIYPESVVDVDNSTHLVLLPFKTLDLEWLISAFTTKNITRTYVSVKSSVNANKDMVMVIHPAFIKYVYDNWLWKRGVYPSTGFVALVFALHICDEVKVYGFGADNVGSWHHYYEKSRRRYRPGKHSGDAEHEEILQLNIRGKIKLF</sequence>
<evidence type="ECO:0000256" key="7">
    <source>
        <dbReference type="ARBA" id="ARBA00022676"/>
    </source>
</evidence>
<evidence type="ECO:0000256" key="14">
    <source>
        <dbReference type="ARBA" id="ARBA00023136"/>
    </source>
</evidence>
<feature type="binding site" evidence="38">
    <location>
        <position position="233"/>
    </location>
    <ligand>
        <name>substrate</name>
    </ligand>
</feature>
<keyword evidence="15" id="KW-1015">Disulfide bond</keyword>
<evidence type="ECO:0000256" key="10">
    <source>
        <dbReference type="ARBA" id="ARBA00022968"/>
    </source>
</evidence>
<protein>
    <recommendedName>
        <fullName evidence="20">CMP-N-acetylneuraminate-beta-galactosamide-alpha-2,3-sialyltransferase 1</fullName>
        <ecNumber evidence="18">2.4.3.2</ecNumber>
        <ecNumber evidence="19">2.4.3.4</ecNumber>
    </recommendedName>
    <alternativeName>
        <fullName evidence="34">CMP-N-acetylneuraminate-beta-galactosamide-alpha-2,3-sialyltransferase 2</fullName>
    </alternativeName>
    <alternativeName>
        <fullName evidence="27">Gal-NAc6S</fullName>
    </alternativeName>
    <alternativeName>
        <fullName evidence="24">Gal-beta-1,3-GalNAc-alpha-2,3-sialyltransferase</fullName>
    </alternativeName>
    <alternativeName>
        <fullName evidence="26">Monosialoganglioside sialyltransferase</fullName>
    </alternativeName>
    <alternativeName>
        <fullName evidence="22">ST3Gal I</fullName>
    </alternativeName>
    <alternativeName>
        <fullName evidence="35">ST3Gal II</fullName>
    </alternativeName>
    <alternativeName>
        <fullName evidence="23">ST3GalA.1</fullName>
    </alternativeName>
    <alternativeName>
        <fullName evidence="36">ST3GalA.2</fullName>
    </alternativeName>
    <alternativeName>
        <fullName evidence="21">ST3O</fullName>
    </alternativeName>
    <alternativeName>
        <fullName evidence="25">Sialyltransferase 4A</fullName>
    </alternativeName>
    <alternativeName>
        <fullName evidence="37">Sialyltransferase 4B</fullName>
    </alternativeName>
</protein>
<feature type="binding site" evidence="38">
    <location>
        <position position="224"/>
    </location>
    <ligand>
        <name>substrate</name>
    </ligand>
</feature>
<comment type="catalytic activity">
    <reaction evidence="28">
        <text>a ganglioside GA1 (d18:1(4E)) + CMP-N-acetyl-beta-neuraminate = a ganglioside GM1b (d18:1(4E)) + CMP + H(+)</text>
        <dbReference type="Rhea" id="RHEA:47560"/>
        <dbReference type="ChEBI" id="CHEBI:15378"/>
        <dbReference type="ChEBI" id="CHEBI:27938"/>
        <dbReference type="ChEBI" id="CHEBI:57812"/>
        <dbReference type="ChEBI" id="CHEBI:60377"/>
        <dbReference type="ChEBI" id="CHEBI:78568"/>
    </reaction>
    <physiologicalReaction direction="left-to-right" evidence="28">
        <dbReference type="Rhea" id="RHEA:47561"/>
    </physiologicalReaction>
</comment>
<evidence type="ECO:0000256" key="31">
    <source>
        <dbReference type="ARBA" id="ARBA00047509"/>
    </source>
</evidence>
<evidence type="ECO:0000256" key="33">
    <source>
        <dbReference type="ARBA" id="ARBA00062545"/>
    </source>
</evidence>
<feature type="binding site" evidence="38">
    <location>
        <position position="204"/>
    </location>
    <ligand>
        <name>substrate</name>
    </ligand>
</feature>
<evidence type="ECO:0000256" key="37">
    <source>
        <dbReference type="ARBA" id="ARBA00082805"/>
    </source>
</evidence>
<comment type="catalytic activity">
    <reaction evidence="31">
        <text>ganglioside GM1 (d18:1(4E)/18:0) + CMP-N-acetyl-beta-neuraminate = ganglioside GD1a (18:1(4E)/18:0) + CMP + H(+)</text>
        <dbReference type="Rhea" id="RHEA:48248"/>
        <dbReference type="ChEBI" id="CHEBI:15378"/>
        <dbReference type="ChEBI" id="CHEBI:57812"/>
        <dbReference type="ChEBI" id="CHEBI:60377"/>
        <dbReference type="ChEBI" id="CHEBI:73110"/>
        <dbReference type="ChEBI" id="CHEBI:90153"/>
    </reaction>
    <physiologicalReaction direction="left-to-right" evidence="31">
        <dbReference type="Rhea" id="RHEA:48249"/>
    </physiologicalReaction>
</comment>
<dbReference type="GO" id="GO:0003836">
    <property type="term" value="F:beta-galactoside (CMP) alpha-2,3-sialyltransferase activity"/>
    <property type="evidence" value="ECO:0007669"/>
    <property type="project" value="UniProtKB-EC"/>
</dbReference>
<evidence type="ECO:0000256" key="29">
    <source>
        <dbReference type="ARBA" id="ARBA00043773"/>
    </source>
</evidence>
<dbReference type="EC" id="2.4.3.2" evidence="18"/>
<evidence type="ECO:0000256" key="21">
    <source>
        <dbReference type="ARBA" id="ARBA00041507"/>
    </source>
</evidence>
<evidence type="ECO:0000256" key="6">
    <source>
        <dbReference type="ARBA" id="ARBA00022525"/>
    </source>
</evidence>
<dbReference type="GO" id="GO:0032580">
    <property type="term" value="C:Golgi cisterna membrane"/>
    <property type="evidence" value="ECO:0007669"/>
    <property type="project" value="UniProtKB-SubCell"/>
</dbReference>
<keyword evidence="12" id="KW-0333">Golgi apparatus</keyword>
<evidence type="ECO:0000256" key="28">
    <source>
        <dbReference type="ARBA" id="ARBA00043673"/>
    </source>
</evidence>
<evidence type="ECO:0000256" key="17">
    <source>
        <dbReference type="ARBA" id="ARBA00036292"/>
    </source>
</evidence>
<evidence type="ECO:0000256" key="39">
    <source>
        <dbReference type="PIRSR" id="PIRSR005557-2"/>
    </source>
</evidence>
<evidence type="ECO:0000256" key="34">
    <source>
        <dbReference type="ARBA" id="ARBA00072809"/>
    </source>
</evidence>
<dbReference type="CDD" id="cd23966">
    <property type="entry name" value="GT29_ST3GAL1_2"/>
    <property type="match status" value="1"/>
</dbReference>
<proteinExistence type="inferred from homology"/>
<evidence type="ECO:0000256" key="9">
    <source>
        <dbReference type="ARBA" id="ARBA00022692"/>
    </source>
</evidence>
<evidence type="ECO:0000256" key="8">
    <source>
        <dbReference type="ARBA" id="ARBA00022679"/>
    </source>
</evidence>
<evidence type="ECO:0000256" key="24">
    <source>
        <dbReference type="ARBA" id="ARBA00042448"/>
    </source>
</evidence>
<comment type="catalytic activity">
    <reaction evidence="32">
        <text>a globoside GalGb4Cer + CMP-N-acetyl-beta-neuraminate = a globoside MSGG + CMP + H(+)</text>
        <dbReference type="Rhea" id="RHEA:65372"/>
        <dbReference type="ChEBI" id="CHEBI:15378"/>
        <dbReference type="ChEBI" id="CHEBI:57812"/>
        <dbReference type="ChEBI" id="CHEBI:60377"/>
        <dbReference type="ChEBI" id="CHEBI:140623"/>
        <dbReference type="ChEBI" id="CHEBI:140691"/>
    </reaction>
    <physiologicalReaction direction="left-to-right" evidence="32">
        <dbReference type="Rhea" id="RHEA:65373"/>
    </physiologicalReaction>
</comment>
<dbReference type="GO" id="GO:0047288">
    <property type="term" value="F:beta-D-galactosyl-(1-&gt;3)-N-acetyl-beta-D-galactosaminide alpha-2,3- sialyltransferase"/>
    <property type="evidence" value="ECO:0007669"/>
    <property type="project" value="UniProtKB-EC"/>
</dbReference>
<feature type="binding site" evidence="38">
    <location>
        <position position="81"/>
    </location>
    <ligand>
        <name>substrate</name>
    </ligand>
</feature>
<comment type="pathway">
    <text evidence="3">Protein modification; protein glycosylation.</text>
</comment>
<dbReference type="PANTHER" id="PTHR46032:SF6">
    <property type="entry name" value="CMP-N-ACETYLNEURAMINATE-BETA-GALACTOSAMIDE-ALPHA-2,3-SIALYLTRANSFERASE 1"/>
    <property type="match status" value="1"/>
</dbReference>
<dbReference type="PANTHER" id="PTHR46032">
    <property type="entry name" value="ALPHA-2,3-SIALYLTRANSFERASE ST3GAL I ISOFORM X1"/>
    <property type="match status" value="1"/>
</dbReference>
<feature type="disulfide bond" evidence="39">
    <location>
        <begin position="76"/>
        <end position="215"/>
    </location>
</feature>
<accession>A0A6J2WL36</accession>
<keyword evidence="13" id="KW-0443">Lipid metabolism</keyword>
<evidence type="ECO:0000256" key="11">
    <source>
        <dbReference type="ARBA" id="ARBA00022989"/>
    </source>
</evidence>
<evidence type="ECO:0000256" key="2">
    <source>
        <dbReference type="ARBA" id="ARBA00004613"/>
    </source>
</evidence>
<feature type="binding site" evidence="38">
    <location>
        <position position="247"/>
    </location>
    <ligand>
        <name>substrate</name>
    </ligand>
</feature>
<dbReference type="GeneID" id="115825315"/>
<dbReference type="AlphaFoldDB" id="A0A6J2WL36"/>
<keyword evidence="40" id="KW-1185">Reference proteome</keyword>
<dbReference type="FunCoup" id="A0A6J2WL36">
    <property type="interactions" value="8"/>
</dbReference>
<evidence type="ECO:0000256" key="36">
    <source>
        <dbReference type="ARBA" id="ARBA00081332"/>
    </source>
</evidence>
<comment type="catalytic activity">
    <reaction evidence="30">
        <text>a ganglioside GA1 + CMP-N-acetyl-beta-neuraminate = a ganglioside GM1b + CMP + H(+)</text>
        <dbReference type="Rhea" id="RHEA:48244"/>
        <dbReference type="ChEBI" id="CHEBI:15378"/>
        <dbReference type="ChEBI" id="CHEBI:57812"/>
        <dbReference type="ChEBI" id="CHEBI:60377"/>
        <dbReference type="ChEBI" id="CHEBI:88069"/>
        <dbReference type="ChEBI" id="CHEBI:90151"/>
    </reaction>
    <physiologicalReaction direction="left-to-right" evidence="30">
        <dbReference type="Rhea" id="RHEA:48245"/>
    </physiologicalReaction>
</comment>
<evidence type="ECO:0000256" key="3">
    <source>
        <dbReference type="ARBA" id="ARBA00004922"/>
    </source>
</evidence>
<dbReference type="FunFam" id="3.90.1480.20:FF:000002">
    <property type="entry name" value="CMP-N-acetylneuraminate-beta-galactosamide- alpha-2,3-sialyltransferase 2"/>
    <property type="match status" value="1"/>
</dbReference>
<dbReference type="InterPro" id="IPR001675">
    <property type="entry name" value="Glyco_trans_29"/>
</dbReference>
<evidence type="ECO:0000256" key="35">
    <source>
        <dbReference type="ARBA" id="ARBA00081228"/>
    </source>
</evidence>
<evidence type="ECO:0000256" key="16">
    <source>
        <dbReference type="ARBA" id="ARBA00023180"/>
    </source>
</evidence>
<feature type="binding site" evidence="38">
    <location>
        <position position="200"/>
    </location>
    <ligand>
        <name>substrate</name>
    </ligand>
</feature>
<evidence type="ECO:0000256" key="4">
    <source>
        <dbReference type="ARBA" id="ARBA00004934"/>
    </source>
</evidence>
<keyword evidence="14" id="KW-0472">Membrane</keyword>
<dbReference type="GO" id="GO:0006629">
    <property type="term" value="P:lipid metabolic process"/>
    <property type="evidence" value="ECO:0007669"/>
    <property type="project" value="UniProtKB-KW"/>
</dbReference>
<dbReference type="InterPro" id="IPR012163">
    <property type="entry name" value="Sialyl_trans"/>
</dbReference>
<name>A0A6J2WL36_CHACN</name>
<comment type="subcellular location">
    <subcellularLocation>
        <location evidence="1">Golgi apparatus</location>
        <location evidence="1">Golgi stack membrane</location>
        <topology evidence="1">Single-pass type II membrane protein</topology>
    </subcellularLocation>
    <subcellularLocation>
        <location evidence="2">Secreted</location>
    </subcellularLocation>
</comment>
<evidence type="ECO:0000256" key="5">
    <source>
        <dbReference type="ARBA" id="ARBA00006003"/>
    </source>
</evidence>
<dbReference type="Proteomes" id="UP000504632">
    <property type="component" value="Chromosome 12"/>
</dbReference>
<evidence type="ECO:0000256" key="22">
    <source>
        <dbReference type="ARBA" id="ARBA00041997"/>
    </source>
</evidence>
<keyword evidence="9" id="KW-0812">Transmembrane</keyword>
<keyword evidence="11" id="KW-1133">Transmembrane helix</keyword>
<evidence type="ECO:0000256" key="30">
    <source>
        <dbReference type="ARBA" id="ARBA00043816"/>
    </source>
</evidence>
<comment type="catalytic activity">
    <reaction evidence="29">
        <text>a ganglioside GM1 (d18:1(4E)) + CMP-N-acetyl-beta-neuraminate = a ganglioside GD1a (d18:1(4E)) + CMP + H(+)</text>
        <dbReference type="Rhea" id="RHEA:18021"/>
        <dbReference type="ChEBI" id="CHEBI:15378"/>
        <dbReference type="ChEBI" id="CHEBI:57812"/>
        <dbReference type="ChEBI" id="CHEBI:60377"/>
        <dbReference type="ChEBI" id="CHEBI:77709"/>
        <dbReference type="ChEBI" id="CHEBI:78445"/>
        <dbReference type="EC" id="2.4.3.2"/>
    </reaction>
    <physiologicalReaction direction="left-to-right" evidence="29">
        <dbReference type="Rhea" id="RHEA:18022"/>
    </physiologicalReaction>
</comment>
<dbReference type="InterPro" id="IPR038578">
    <property type="entry name" value="GT29-like_sf"/>
</dbReference>
<evidence type="ECO:0000313" key="40">
    <source>
        <dbReference type="Proteomes" id="UP000504632"/>
    </source>
</evidence>
<keyword evidence="7" id="KW-0328">Glycosyltransferase</keyword>
<evidence type="ECO:0000256" key="27">
    <source>
        <dbReference type="ARBA" id="ARBA00042991"/>
    </source>
</evidence>
<dbReference type="PIRSF" id="PIRSF005557">
    <property type="entry name" value="Sialyl_trans"/>
    <property type="match status" value="1"/>
</dbReference>
<evidence type="ECO:0000256" key="38">
    <source>
        <dbReference type="PIRSR" id="PIRSR005557-1"/>
    </source>
</evidence>
<dbReference type="InterPro" id="IPR051757">
    <property type="entry name" value="Beta-gal_alpha2-3_sialyltrans"/>
</dbReference>
<gene>
    <name evidence="41" type="primary">LOC115825315</name>
</gene>
<keyword evidence="8" id="KW-0808">Transferase</keyword>
<comment type="similarity">
    <text evidence="5">Belongs to the glycosyltransferase 29 family.</text>
</comment>
<feature type="binding site" evidence="38">
    <location>
        <position position="40"/>
    </location>
    <ligand>
        <name>substrate</name>
    </ligand>
</feature>
<keyword evidence="16" id="KW-0325">Glycoprotein</keyword>
<dbReference type="RefSeq" id="XP_030645008.1">
    <property type="nucleotide sequence ID" value="XM_030789148.1"/>
</dbReference>
<keyword evidence="10" id="KW-0735">Signal-anchor</keyword>
<evidence type="ECO:0000256" key="12">
    <source>
        <dbReference type="ARBA" id="ARBA00023034"/>
    </source>
</evidence>
<evidence type="ECO:0000313" key="41">
    <source>
        <dbReference type="RefSeq" id="XP_030645008.1"/>
    </source>
</evidence>
<evidence type="ECO:0000256" key="18">
    <source>
        <dbReference type="ARBA" id="ARBA00039106"/>
    </source>
</evidence>
<comment type="pathway">
    <text evidence="4">Glycolipid biosynthesis.</text>
</comment>
<evidence type="ECO:0000256" key="25">
    <source>
        <dbReference type="ARBA" id="ARBA00042682"/>
    </source>
</evidence>
<organism evidence="40 41">
    <name type="scientific">Chanos chanos</name>
    <name type="common">Milkfish</name>
    <name type="synonym">Mugil chanos</name>
    <dbReference type="NCBI Taxonomy" id="29144"/>
    <lineage>
        <taxon>Eukaryota</taxon>
        <taxon>Metazoa</taxon>
        <taxon>Chordata</taxon>
        <taxon>Craniata</taxon>
        <taxon>Vertebrata</taxon>
        <taxon>Euteleostomi</taxon>
        <taxon>Actinopterygii</taxon>
        <taxon>Neopterygii</taxon>
        <taxon>Teleostei</taxon>
        <taxon>Ostariophysi</taxon>
        <taxon>Gonorynchiformes</taxon>
        <taxon>Chanidae</taxon>
        <taxon>Chanos</taxon>
    </lineage>
</organism>
<dbReference type="GO" id="GO:0005576">
    <property type="term" value="C:extracellular region"/>
    <property type="evidence" value="ECO:0007669"/>
    <property type="project" value="UniProtKB-SubCell"/>
</dbReference>
<dbReference type="Gene3D" id="3.90.1480.20">
    <property type="entry name" value="Glycosyl transferase family 29"/>
    <property type="match status" value="1"/>
</dbReference>
<evidence type="ECO:0000256" key="1">
    <source>
        <dbReference type="ARBA" id="ARBA00004447"/>
    </source>
</evidence>
<evidence type="ECO:0000256" key="20">
    <source>
        <dbReference type="ARBA" id="ARBA00040101"/>
    </source>
</evidence>
<comment type="catalytic activity">
    <reaction evidence="17">
        <text>a beta-D-galactosyl-(1-&gt;3)-N-acetyl-alpha-D-galactosaminyl derivative + CMP-N-acetyl-beta-neuraminate = an N-acetyl-alpha-neuraminyl-(2-&gt;3)-beta-D-galactosyl-(1-&gt;3)-N-acetyl-alpha-D-galactosaminyl derivative + CMP + H(+)</text>
        <dbReference type="Rhea" id="RHEA:21616"/>
        <dbReference type="ChEBI" id="CHEBI:15378"/>
        <dbReference type="ChEBI" id="CHEBI:57812"/>
        <dbReference type="ChEBI" id="CHEBI:60377"/>
        <dbReference type="ChEBI" id="CHEBI:133470"/>
        <dbReference type="ChEBI" id="CHEBI:139596"/>
        <dbReference type="EC" id="2.4.3.4"/>
    </reaction>
    <physiologicalReaction direction="left-to-right" evidence="17">
        <dbReference type="Rhea" id="RHEA:21617"/>
    </physiologicalReaction>
</comment>
<feature type="binding site" evidence="38">
    <location>
        <position position="104"/>
    </location>
    <ligand>
        <name>substrate</name>
    </ligand>
</feature>
<comment type="subunit">
    <text evidence="33">Homodimer; disulfide-linked. Homodimer formation occurs in the endoplasmic reticulum.</text>
</comment>
<dbReference type="InParanoid" id="A0A6J2WL36"/>
<keyword evidence="6" id="KW-0964">Secreted</keyword>
<reference evidence="41" key="1">
    <citation type="submission" date="2025-08" db="UniProtKB">
        <authorList>
            <consortium name="RefSeq"/>
        </authorList>
    </citation>
    <scope>IDENTIFICATION</scope>
</reference>
<dbReference type="EC" id="2.4.3.4" evidence="19"/>
<evidence type="ECO:0000256" key="26">
    <source>
        <dbReference type="ARBA" id="ARBA00042990"/>
    </source>
</evidence>
<evidence type="ECO:0000256" key="13">
    <source>
        <dbReference type="ARBA" id="ARBA00023098"/>
    </source>
</evidence>
<evidence type="ECO:0000256" key="15">
    <source>
        <dbReference type="ARBA" id="ARBA00023157"/>
    </source>
</evidence>
<feature type="binding site" evidence="38">
    <location>
        <position position="164"/>
    </location>
    <ligand>
        <name>substrate</name>
    </ligand>
</feature>